<evidence type="ECO:0000313" key="2">
    <source>
        <dbReference type="EMBL" id="UKJ87733.2"/>
    </source>
</evidence>
<gene>
    <name evidence="2" type="ORF">MACJ_000173</name>
</gene>
<feature type="compositionally biased region" description="Acidic residues" evidence="1">
    <location>
        <begin position="35"/>
        <end position="45"/>
    </location>
</feature>
<reference evidence="2" key="1">
    <citation type="submission" date="2022-07" db="EMBL/GenBank/DDBJ databases">
        <title>Evaluation of T. orientalis genome assembly methods using nanopore sequencing and analysis of variation between genomes.</title>
        <authorList>
            <person name="Yam J."/>
            <person name="Micallef M.L."/>
            <person name="Liu M."/>
            <person name="Djordjevic S.P."/>
            <person name="Bogema D.R."/>
            <person name="Jenkins C."/>
        </authorList>
    </citation>
    <scope>NUCLEOTIDE SEQUENCE</scope>
    <source>
        <strain evidence="2">Fish Creek</strain>
    </source>
</reference>
<dbReference type="EMBL" id="CP056065">
    <property type="protein sequence ID" value="UKJ87733.2"/>
    <property type="molecule type" value="Genomic_DNA"/>
</dbReference>
<dbReference type="OrthoDB" id="361931at2759"/>
<proteinExistence type="predicted"/>
<evidence type="ECO:0000313" key="3">
    <source>
        <dbReference type="Proteomes" id="UP000244803"/>
    </source>
</evidence>
<feature type="compositionally biased region" description="Basic and acidic residues" evidence="1">
    <location>
        <begin position="56"/>
        <end position="69"/>
    </location>
</feature>
<name>A0A976M3L5_THEOR</name>
<sequence>MGSTNPLEILENRCLDEKKVEDSKKESKSELDPFMSDDESVESSDSEDKKRKKKVIDKSSKIKTDEFGRKIRSRSKYGSENKKIKLKSDKKHELYKKRKSEYEKDSKEREGTKSSVLNYQLSAIDRMTIRREQLLKKHSTNFINDIRKLNDT</sequence>
<feature type="compositionally biased region" description="Basic and acidic residues" evidence="1">
    <location>
        <begin position="10"/>
        <end position="31"/>
    </location>
</feature>
<feature type="compositionally biased region" description="Basic and acidic residues" evidence="1">
    <location>
        <begin position="77"/>
        <end position="92"/>
    </location>
</feature>
<evidence type="ECO:0000256" key="1">
    <source>
        <dbReference type="SAM" id="MobiDB-lite"/>
    </source>
</evidence>
<protein>
    <submittedName>
        <fullName evidence="2">Uncharacterized protein</fullName>
    </submittedName>
</protein>
<accession>A0A976M3L5</accession>
<feature type="compositionally biased region" description="Basic and acidic residues" evidence="1">
    <location>
        <begin position="100"/>
        <end position="112"/>
    </location>
</feature>
<organism evidence="2 3">
    <name type="scientific">Theileria orientalis</name>
    <dbReference type="NCBI Taxonomy" id="68886"/>
    <lineage>
        <taxon>Eukaryota</taxon>
        <taxon>Sar</taxon>
        <taxon>Alveolata</taxon>
        <taxon>Apicomplexa</taxon>
        <taxon>Aconoidasida</taxon>
        <taxon>Piroplasmida</taxon>
        <taxon>Theileriidae</taxon>
        <taxon>Theileria</taxon>
    </lineage>
</organism>
<dbReference type="Proteomes" id="UP000244803">
    <property type="component" value="Chromosome 1"/>
</dbReference>
<dbReference type="AlphaFoldDB" id="A0A976M3L5"/>
<feature type="region of interest" description="Disordered" evidence="1">
    <location>
        <begin position="1"/>
        <end position="115"/>
    </location>
</feature>